<evidence type="ECO:0000256" key="4">
    <source>
        <dbReference type="ARBA" id="ARBA00023172"/>
    </source>
</evidence>
<dbReference type="GO" id="GO:0005524">
    <property type="term" value="F:ATP binding"/>
    <property type="evidence" value="ECO:0007669"/>
    <property type="project" value="InterPro"/>
</dbReference>
<keyword evidence="1 6" id="KW-0963">Cytoplasm</keyword>
<dbReference type="SUPFAM" id="SSF47781">
    <property type="entry name" value="RuvA domain 2-like"/>
    <property type="match status" value="1"/>
</dbReference>
<dbReference type="InterPro" id="IPR012340">
    <property type="entry name" value="NA-bd_OB-fold"/>
</dbReference>
<dbReference type="Gene3D" id="1.10.8.10">
    <property type="entry name" value="DNA helicase RuvA subunit, C-terminal domain"/>
    <property type="match status" value="1"/>
</dbReference>
<evidence type="ECO:0000313" key="9">
    <source>
        <dbReference type="Proteomes" id="UP000185003"/>
    </source>
</evidence>
<dbReference type="SUPFAM" id="SSF50249">
    <property type="entry name" value="Nucleic acid-binding proteins"/>
    <property type="match status" value="1"/>
</dbReference>
<sequence length="196" mass="21914">MIAYLNGKLAYKSPTLLHLDVNGVGYEVQISLHTWSQIQHLEVCKLLTFVHIKEDAHTMYGFFDDAERSMFLQLIGVSGIGASTARMMLSSLHPEDIQRAILMENEKMLEGVKGIGAKTAKRLILELKDKMKKHGKEDVLHLSVTSHNTIQDDALNALVTLGIARNMAEQAVQRVLKAEPQLNELEVLIKKSLKSL</sequence>
<evidence type="ECO:0000256" key="1">
    <source>
        <dbReference type="ARBA" id="ARBA00022490"/>
    </source>
</evidence>
<dbReference type="SUPFAM" id="SSF46929">
    <property type="entry name" value="DNA helicase RuvA subunit, C-terminal domain"/>
    <property type="match status" value="1"/>
</dbReference>
<dbReference type="GO" id="GO:0005737">
    <property type="term" value="C:cytoplasm"/>
    <property type="evidence" value="ECO:0007669"/>
    <property type="project" value="UniProtKB-SubCell"/>
</dbReference>
<dbReference type="RefSeq" id="WP_074240286.1">
    <property type="nucleotide sequence ID" value="NZ_FSRA01000001.1"/>
</dbReference>
<dbReference type="InterPro" id="IPR011114">
    <property type="entry name" value="RuvA_C"/>
</dbReference>
<evidence type="ECO:0000256" key="3">
    <source>
        <dbReference type="ARBA" id="ARBA00023125"/>
    </source>
</evidence>
<proteinExistence type="inferred from homology"/>
<reference evidence="8 9" key="1">
    <citation type="submission" date="2016-11" db="EMBL/GenBank/DDBJ databases">
        <authorList>
            <person name="Jaros S."/>
            <person name="Januszkiewicz K."/>
            <person name="Wedrychowicz H."/>
        </authorList>
    </citation>
    <scope>NUCLEOTIDE SEQUENCE [LARGE SCALE GENOMIC DNA]</scope>
    <source>
        <strain evidence="8 9">DSM 24787</strain>
    </source>
</reference>
<dbReference type="SMART" id="SM00278">
    <property type="entry name" value="HhH1"/>
    <property type="match status" value="2"/>
</dbReference>
<evidence type="ECO:0000259" key="7">
    <source>
        <dbReference type="SMART" id="SM00278"/>
    </source>
</evidence>
<evidence type="ECO:0000256" key="5">
    <source>
        <dbReference type="ARBA" id="ARBA00023204"/>
    </source>
</evidence>
<dbReference type="InterPro" id="IPR000085">
    <property type="entry name" value="RuvA"/>
</dbReference>
<keyword evidence="8" id="KW-0347">Helicase</keyword>
<dbReference type="InterPro" id="IPR003583">
    <property type="entry name" value="Hlx-hairpin-Hlx_DNA-bd_motif"/>
</dbReference>
<comment type="domain">
    <text evidence="6">Has three domains with a flexible linker between the domains II and III and assumes an 'L' shape. Domain III is highly mobile and contacts RuvB.</text>
</comment>
<dbReference type="InterPro" id="IPR036267">
    <property type="entry name" value="RuvA_C_sf"/>
</dbReference>
<evidence type="ECO:0000256" key="2">
    <source>
        <dbReference type="ARBA" id="ARBA00022763"/>
    </source>
</evidence>
<gene>
    <name evidence="6" type="primary">ruvA</name>
    <name evidence="8" type="ORF">SAMN04488055_3321</name>
</gene>
<evidence type="ECO:0000313" key="8">
    <source>
        <dbReference type="EMBL" id="SIO17916.1"/>
    </source>
</evidence>
<evidence type="ECO:0000256" key="6">
    <source>
        <dbReference type="HAMAP-Rule" id="MF_00031"/>
    </source>
</evidence>
<keyword evidence="2 6" id="KW-0227">DNA damage</keyword>
<keyword evidence="9" id="KW-1185">Reference proteome</keyword>
<keyword evidence="3 6" id="KW-0238">DNA-binding</keyword>
<comment type="similarity">
    <text evidence="6">Belongs to the RuvA family.</text>
</comment>
<comment type="subcellular location">
    <subcellularLocation>
        <location evidence="6">Cytoplasm</location>
    </subcellularLocation>
</comment>
<dbReference type="AlphaFoldDB" id="A0A1N6HDV0"/>
<comment type="function">
    <text evidence="6">The RuvA-RuvB-RuvC complex processes Holliday junction (HJ) DNA during genetic recombination and DNA repair, while the RuvA-RuvB complex plays an important role in the rescue of blocked DNA replication forks via replication fork reversal (RFR). RuvA specifically binds to HJ cruciform DNA, conferring on it an open structure. The RuvB hexamer acts as an ATP-dependent pump, pulling dsDNA into and through the RuvAB complex. HJ branch migration allows RuvC to scan DNA until it finds its consensus sequence, where it cleaves and resolves the cruciform DNA.</text>
</comment>
<dbReference type="GO" id="GO:0009379">
    <property type="term" value="C:Holliday junction helicase complex"/>
    <property type="evidence" value="ECO:0007669"/>
    <property type="project" value="InterPro"/>
</dbReference>
<dbReference type="Pfam" id="PF07499">
    <property type="entry name" value="RuvA_C"/>
    <property type="match status" value="1"/>
</dbReference>
<organism evidence="8 9">
    <name type="scientific">Chitinophaga niabensis</name>
    <dbReference type="NCBI Taxonomy" id="536979"/>
    <lineage>
        <taxon>Bacteria</taxon>
        <taxon>Pseudomonadati</taxon>
        <taxon>Bacteroidota</taxon>
        <taxon>Chitinophagia</taxon>
        <taxon>Chitinophagales</taxon>
        <taxon>Chitinophagaceae</taxon>
        <taxon>Chitinophaga</taxon>
    </lineage>
</organism>
<feature type="domain" description="Helix-hairpin-helix DNA-binding motif class 1" evidence="7">
    <location>
        <begin position="72"/>
        <end position="91"/>
    </location>
</feature>
<dbReference type="Gene3D" id="1.10.150.20">
    <property type="entry name" value="5' to 3' exonuclease, C-terminal subdomain"/>
    <property type="match status" value="1"/>
</dbReference>
<accession>A0A1N6HDV0</accession>
<dbReference type="NCBIfam" id="TIGR00084">
    <property type="entry name" value="ruvA"/>
    <property type="match status" value="1"/>
</dbReference>
<dbReference type="Gene3D" id="2.40.50.140">
    <property type="entry name" value="Nucleic acid-binding proteins"/>
    <property type="match status" value="1"/>
</dbReference>
<dbReference type="CDD" id="cd14332">
    <property type="entry name" value="UBA_RuvA_C"/>
    <property type="match status" value="1"/>
</dbReference>
<dbReference type="GO" id="GO:0048476">
    <property type="term" value="C:Holliday junction resolvase complex"/>
    <property type="evidence" value="ECO:0007669"/>
    <property type="project" value="UniProtKB-UniRule"/>
</dbReference>
<dbReference type="Pfam" id="PF01330">
    <property type="entry name" value="RuvA_N"/>
    <property type="match status" value="1"/>
</dbReference>
<keyword evidence="4 6" id="KW-0233">DNA recombination</keyword>
<dbReference type="GO" id="GO:0000400">
    <property type="term" value="F:four-way junction DNA binding"/>
    <property type="evidence" value="ECO:0007669"/>
    <property type="project" value="UniProtKB-UniRule"/>
</dbReference>
<comment type="subunit">
    <text evidence="6">Homotetramer. Forms an RuvA(8)-RuvB(12)-Holliday junction (HJ) complex. HJ DNA is sandwiched between 2 RuvA tetramers; dsDNA enters through RuvA and exits via RuvB. An RuvB hexamer assembles on each DNA strand where it exits the tetramer. Each RuvB hexamer is contacted by two RuvA subunits (via domain III) on 2 adjacent RuvB subunits; this complex drives branch migration. In the full resolvosome a probable DNA-RuvA(4)-RuvB(12)-RuvC(2) complex forms which resolves the HJ.</text>
</comment>
<keyword evidence="8" id="KW-0067">ATP-binding</keyword>
<keyword evidence="8" id="KW-0547">Nucleotide-binding</keyword>
<dbReference type="InterPro" id="IPR010994">
    <property type="entry name" value="RuvA_2-like"/>
</dbReference>
<dbReference type="Proteomes" id="UP000185003">
    <property type="component" value="Unassembled WGS sequence"/>
</dbReference>
<feature type="region of interest" description="Domain III" evidence="6">
    <location>
        <begin position="146"/>
        <end position="196"/>
    </location>
</feature>
<dbReference type="Pfam" id="PF14520">
    <property type="entry name" value="HHH_5"/>
    <property type="match status" value="1"/>
</dbReference>
<dbReference type="EMBL" id="FSRA01000001">
    <property type="protein sequence ID" value="SIO17916.1"/>
    <property type="molecule type" value="Genomic_DNA"/>
</dbReference>
<dbReference type="GO" id="GO:0009378">
    <property type="term" value="F:four-way junction helicase activity"/>
    <property type="evidence" value="ECO:0007669"/>
    <property type="project" value="InterPro"/>
</dbReference>
<dbReference type="GO" id="GO:0006281">
    <property type="term" value="P:DNA repair"/>
    <property type="evidence" value="ECO:0007669"/>
    <property type="project" value="UniProtKB-UniRule"/>
</dbReference>
<feature type="domain" description="Helix-hairpin-helix DNA-binding motif class 1" evidence="7">
    <location>
        <begin position="107"/>
        <end position="126"/>
    </location>
</feature>
<keyword evidence="8" id="KW-0378">Hydrolase</keyword>
<dbReference type="OrthoDB" id="5293449at2"/>
<dbReference type="InterPro" id="IPR013849">
    <property type="entry name" value="DNA_helicase_Holl-junc_RuvA_I"/>
</dbReference>
<protein>
    <recommendedName>
        <fullName evidence="6">Holliday junction branch migration complex subunit RuvA</fullName>
    </recommendedName>
</protein>
<dbReference type="HAMAP" id="MF_00031">
    <property type="entry name" value="DNA_HJ_migration_RuvA"/>
    <property type="match status" value="1"/>
</dbReference>
<name>A0A1N6HDV0_9BACT</name>
<keyword evidence="5 6" id="KW-0234">DNA repair</keyword>
<dbReference type="GO" id="GO:0006310">
    <property type="term" value="P:DNA recombination"/>
    <property type="evidence" value="ECO:0007669"/>
    <property type="project" value="UniProtKB-UniRule"/>
</dbReference>
<comment type="caution">
    <text evidence="6">Lacks conserved residue(s) required for the propagation of feature annotation.</text>
</comment>
<dbReference type="STRING" id="536979.SAMN04488055_3321"/>